<evidence type="ECO:0000313" key="1">
    <source>
        <dbReference type="EMBL" id="OXA47394.1"/>
    </source>
</evidence>
<reference evidence="1 2" key="1">
    <citation type="submission" date="2015-12" db="EMBL/GenBank/DDBJ databases">
        <title>The genome of Folsomia candida.</title>
        <authorList>
            <person name="Faddeeva A."/>
            <person name="Derks M.F."/>
            <person name="Anvar Y."/>
            <person name="Smit S."/>
            <person name="Van Straalen N."/>
            <person name="Roelofs D."/>
        </authorList>
    </citation>
    <scope>NUCLEOTIDE SEQUENCE [LARGE SCALE GENOMIC DNA]</scope>
    <source>
        <strain evidence="1 2">VU population</strain>
        <tissue evidence="1">Whole body</tissue>
    </source>
</reference>
<organism evidence="1 2">
    <name type="scientific">Folsomia candida</name>
    <name type="common">Springtail</name>
    <dbReference type="NCBI Taxonomy" id="158441"/>
    <lineage>
        <taxon>Eukaryota</taxon>
        <taxon>Metazoa</taxon>
        <taxon>Ecdysozoa</taxon>
        <taxon>Arthropoda</taxon>
        <taxon>Hexapoda</taxon>
        <taxon>Collembola</taxon>
        <taxon>Entomobryomorpha</taxon>
        <taxon>Isotomoidea</taxon>
        <taxon>Isotomidae</taxon>
        <taxon>Proisotominae</taxon>
        <taxon>Folsomia</taxon>
    </lineage>
</organism>
<accession>A0A226DRC3</accession>
<dbReference type="EMBL" id="LNIX01000013">
    <property type="protein sequence ID" value="OXA47394.1"/>
    <property type="molecule type" value="Genomic_DNA"/>
</dbReference>
<protein>
    <submittedName>
        <fullName evidence="1">Uncharacterized protein</fullName>
    </submittedName>
</protein>
<proteinExistence type="predicted"/>
<sequence>MIHSVASGIPDRSVTVYIVPYNGNKDWDKDWLTDYKEFKQPCQHQEQLPQGLDQKVFKIVTENGKTTYYLKRQQGPQAWWIHRNYVMVEVGADERIKGEDLTSDFHCSYFHLEKETRQLYPEGNRNKNLQLRDSIHADLSGKDSTTSLQGSNYFG</sequence>
<dbReference type="AlphaFoldDB" id="A0A226DRC3"/>
<name>A0A226DRC3_FOLCA</name>
<evidence type="ECO:0000313" key="2">
    <source>
        <dbReference type="Proteomes" id="UP000198287"/>
    </source>
</evidence>
<comment type="caution">
    <text evidence="1">The sequence shown here is derived from an EMBL/GenBank/DDBJ whole genome shotgun (WGS) entry which is preliminary data.</text>
</comment>
<keyword evidence="2" id="KW-1185">Reference proteome</keyword>
<gene>
    <name evidence="1" type="ORF">Fcan01_18014</name>
</gene>
<dbReference type="Proteomes" id="UP000198287">
    <property type="component" value="Unassembled WGS sequence"/>
</dbReference>